<keyword evidence="1" id="KW-0472">Membrane</keyword>
<dbReference type="InterPro" id="IPR027948">
    <property type="entry name" value="DUF4436"/>
</dbReference>
<name>A0A7W9KBB0_9PSEU</name>
<evidence type="ECO:0008006" key="4">
    <source>
        <dbReference type="Google" id="ProtNLM"/>
    </source>
</evidence>
<keyword evidence="1" id="KW-1133">Transmembrane helix</keyword>
<protein>
    <recommendedName>
        <fullName evidence="4">DUF4436 domain-containing protein</fullName>
    </recommendedName>
</protein>
<dbReference type="EMBL" id="JACHIR010000001">
    <property type="protein sequence ID" value="MBB5889376.1"/>
    <property type="molecule type" value="Genomic_DNA"/>
</dbReference>
<dbReference type="AlphaFoldDB" id="A0A7W9KBB0"/>
<feature type="transmembrane region" description="Helical" evidence="1">
    <location>
        <begin position="247"/>
        <end position="266"/>
    </location>
</feature>
<comment type="caution">
    <text evidence="2">The sequence shown here is derived from an EMBL/GenBank/DDBJ whole genome shotgun (WGS) entry which is preliminary data.</text>
</comment>
<proteinExistence type="predicted"/>
<evidence type="ECO:0000256" key="1">
    <source>
        <dbReference type="SAM" id="Phobius"/>
    </source>
</evidence>
<dbReference type="Proteomes" id="UP000585638">
    <property type="component" value="Unassembled WGS sequence"/>
</dbReference>
<dbReference type="RefSeq" id="WP_184858199.1">
    <property type="nucleotide sequence ID" value="NZ_BAAAWY010000037.1"/>
</dbReference>
<gene>
    <name evidence="2" type="ORF">BJ998_000572</name>
</gene>
<keyword evidence="3" id="KW-1185">Reference proteome</keyword>
<reference evidence="2 3" key="1">
    <citation type="submission" date="2020-08" db="EMBL/GenBank/DDBJ databases">
        <title>Sequencing the genomes of 1000 actinobacteria strains.</title>
        <authorList>
            <person name="Klenk H.-P."/>
        </authorList>
    </citation>
    <scope>NUCLEOTIDE SEQUENCE [LARGE SCALE GENOMIC DNA]</scope>
    <source>
        <strain evidence="2 3">DSM 43851</strain>
    </source>
</reference>
<keyword evidence="1" id="KW-0812">Transmembrane</keyword>
<feature type="transmembrane region" description="Helical" evidence="1">
    <location>
        <begin position="183"/>
        <end position="206"/>
    </location>
</feature>
<feature type="transmembrane region" description="Helical" evidence="1">
    <location>
        <begin position="213"/>
        <end position="235"/>
    </location>
</feature>
<evidence type="ECO:0000313" key="3">
    <source>
        <dbReference type="Proteomes" id="UP000585638"/>
    </source>
</evidence>
<evidence type="ECO:0000313" key="2">
    <source>
        <dbReference type="EMBL" id="MBB5889376.1"/>
    </source>
</evidence>
<dbReference type="Pfam" id="PF14494">
    <property type="entry name" value="DUF4436"/>
    <property type="match status" value="1"/>
</dbReference>
<accession>A0A7W9KBB0</accession>
<organism evidence="2 3">
    <name type="scientific">Kutzneria kofuensis</name>
    <dbReference type="NCBI Taxonomy" id="103725"/>
    <lineage>
        <taxon>Bacteria</taxon>
        <taxon>Bacillati</taxon>
        <taxon>Actinomycetota</taxon>
        <taxon>Actinomycetes</taxon>
        <taxon>Pseudonocardiales</taxon>
        <taxon>Pseudonocardiaceae</taxon>
        <taxon>Kutzneria</taxon>
    </lineage>
</organism>
<sequence length="275" mass="29420">MRKVRIVAVGVVIAVLAAGGIVGFQIDTGSRKIDYVVGSEDGNRVELDVTLQRVDVTARELDLRIIPVLHGALADGADDIPAKDIEVETSSLTSGVLRFKAHDRVSLQDVRMGVDDGLVSSYPFDSYAAGIGFYVTAGDQDVPLSLRFRGYDALFTAKADDAEWRTGLLKANVVAGRSFSSSVLAWFLMIAMWALALAVLGAALTIVSKRMGLVWPAMGWMAATLFALVGFRNAAPGSPPIGGLIDYGAFFWAELLTTVSLVYVVVHGIRQARAD</sequence>